<dbReference type="GO" id="GO:0016491">
    <property type="term" value="F:oxidoreductase activity"/>
    <property type="evidence" value="ECO:0007669"/>
    <property type="project" value="UniProtKB-KW"/>
</dbReference>
<dbReference type="SUPFAM" id="SSF51735">
    <property type="entry name" value="NAD(P)-binding Rossmann-fold domains"/>
    <property type="match status" value="1"/>
</dbReference>
<proteinExistence type="inferred from homology"/>
<evidence type="ECO:0000256" key="1">
    <source>
        <dbReference type="ARBA" id="ARBA00006484"/>
    </source>
</evidence>
<dbReference type="Gene3D" id="3.40.50.720">
    <property type="entry name" value="NAD(P)-binding Rossmann-like Domain"/>
    <property type="match status" value="1"/>
</dbReference>
<dbReference type="PANTHER" id="PTHR43477">
    <property type="entry name" value="DIHYDROANTICAPSIN 7-DEHYDROGENASE"/>
    <property type="match status" value="1"/>
</dbReference>
<gene>
    <name evidence="3" type="ORF">UFOPK3204_00619</name>
</gene>
<dbReference type="PRINTS" id="PR00080">
    <property type="entry name" value="SDRFAMILY"/>
</dbReference>
<evidence type="ECO:0000256" key="2">
    <source>
        <dbReference type="ARBA" id="ARBA00023002"/>
    </source>
</evidence>
<accession>A0A6J7A519</accession>
<name>A0A6J7A519_9ZZZZ</name>
<dbReference type="FunFam" id="3.40.50.720:FF:000084">
    <property type="entry name" value="Short-chain dehydrogenase reductase"/>
    <property type="match status" value="1"/>
</dbReference>
<dbReference type="AlphaFoldDB" id="A0A6J7A519"/>
<dbReference type="EMBL" id="CAFABK010000019">
    <property type="protein sequence ID" value="CAB4827628.1"/>
    <property type="molecule type" value="Genomic_DNA"/>
</dbReference>
<dbReference type="InterPro" id="IPR036291">
    <property type="entry name" value="NAD(P)-bd_dom_sf"/>
</dbReference>
<dbReference type="PRINTS" id="PR00081">
    <property type="entry name" value="GDHRDH"/>
</dbReference>
<dbReference type="InterPro" id="IPR051122">
    <property type="entry name" value="SDR_DHRS6-like"/>
</dbReference>
<evidence type="ECO:0000313" key="3">
    <source>
        <dbReference type="EMBL" id="CAB4827628.1"/>
    </source>
</evidence>
<organism evidence="3">
    <name type="scientific">freshwater metagenome</name>
    <dbReference type="NCBI Taxonomy" id="449393"/>
    <lineage>
        <taxon>unclassified sequences</taxon>
        <taxon>metagenomes</taxon>
        <taxon>ecological metagenomes</taxon>
    </lineage>
</organism>
<protein>
    <submittedName>
        <fullName evidence="3">Unannotated protein</fullName>
    </submittedName>
</protein>
<dbReference type="PANTHER" id="PTHR43477:SF1">
    <property type="entry name" value="DIHYDROANTICAPSIN 7-DEHYDROGENASE"/>
    <property type="match status" value="1"/>
</dbReference>
<keyword evidence="2" id="KW-0560">Oxidoreductase</keyword>
<sequence length="239" mass="25349">MRLVDKVAVISGAGSGIGLATAKRFAHEGAQVFGLDRTLPSIDIPGISWSMMDVTEIDSWTSVVSHIYEKMGQIDILFNNAGIVGSYSSITEVTLEDWTKIVDVNLNGVFYGMRSVLPYMQRSGAGSIINTSSIWGLVGADGVAAYQASKGAVTVMSRNAAMTYARDGIRVNSLHPGLITTPMTINQDQSVTESLLRGIPLGRPGTADEVANAVLFLASDESSYVTGMQMIVDGGFTTS</sequence>
<dbReference type="InterPro" id="IPR002347">
    <property type="entry name" value="SDR_fam"/>
</dbReference>
<dbReference type="Pfam" id="PF13561">
    <property type="entry name" value="adh_short_C2"/>
    <property type="match status" value="1"/>
</dbReference>
<reference evidence="3" key="1">
    <citation type="submission" date="2020-05" db="EMBL/GenBank/DDBJ databases">
        <authorList>
            <person name="Chiriac C."/>
            <person name="Salcher M."/>
            <person name="Ghai R."/>
            <person name="Kavagutti S V."/>
        </authorList>
    </citation>
    <scope>NUCLEOTIDE SEQUENCE</scope>
</reference>
<comment type="similarity">
    <text evidence="1">Belongs to the short-chain dehydrogenases/reductases (SDR) family.</text>
</comment>